<proteinExistence type="predicted"/>
<evidence type="ECO:0000313" key="2">
    <source>
        <dbReference type="Proteomes" id="UP000001542"/>
    </source>
</evidence>
<keyword evidence="2" id="KW-1185">Reference proteome</keyword>
<sequence>MNSALISADLSQCTKLLVISNGCFGECRSLSNVKLPPKLTKLSFGCFYLDTSLTKIEFPDTLTDIAGPSQTYGSVFGYAGIKEVTIGHNSQLQNLGSSVFSYTKLEYFYIPSKCVLQDGSCFNGCPIIGISVDERNTNYKVDGQMLLSGSGFTNLVYVISRLTGTFQVPSYITSIGNSALRGSKFNKIIFSTNITFVDDFCLGLCQIVDFEFPIQIKTVSSFMFHGCPKLETVLLTENITEIKDSAFYYSNKLKNITLPSSLKILGRPVFIGCIELQEITLPRNLETIGDGVFTEIPNLTLHSLSPKYVVDNNMMYKDDNRTLLIYVGSEENTDISILAECNFIAGRTFAKKKIRDVTFKSSKVDIDIRIGEGVFLESTIHSIVFPPSLKTISNNAIDGCLQLESVTFQGTKITIIPNSCFIDCNMLSSITLPTSITSIGEYAFAHCRKLGDIGLSNLNSLTTIGTYAFSESGLTIANLPSSVKSVGIRSFANSQITDLTISCNIPSMLCQSCTSLITLSLNNGVTDIGTYAFDGCTSMTDFIIPSSLASIQGFAFQSCERLKTLIMGAGCTLSKVDGGCFYGCYNLKSVKLPQNDQRYRFENGALTNHEQTKLILFLPYSGVKNFIVPLEMVTIGSCAFMGSPTLLRVFFNGNNINTIDYQAFKDCKNLNFVFFSSSSISQIGTNAFDGCPLLHRCGSFSAPQDVQEKFVNIANIPKIAFSENCPLANSCRAIKNIGIPFSYLYPFLTIEL</sequence>
<dbReference type="VEuPathDB" id="TrichDB:TVAG_405530"/>
<dbReference type="InterPro" id="IPR053139">
    <property type="entry name" value="Surface_bspA-like"/>
</dbReference>
<dbReference type="SUPFAM" id="SSF52058">
    <property type="entry name" value="L domain-like"/>
    <property type="match status" value="2"/>
</dbReference>
<accession>A2FS63</accession>
<reference evidence="1" key="2">
    <citation type="journal article" date="2007" name="Science">
        <title>Draft genome sequence of the sexually transmitted pathogen Trichomonas vaginalis.</title>
        <authorList>
            <person name="Carlton J.M."/>
            <person name="Hirt R.P."/>
            <person name="Silva J.C."/>
            <person name="Delcher A.L."/>
            <person name="Schatz M."/>
            <person name="Zhao Q."/>
            <person name="Wortman J.R."/>
            <person name="Bidwell S.L."/>
            <person name="Alsmark U.C.M."/>
            <person name="Besteiro S."/>
            <person name="Sicheritz-Ponten T."/>
            <person name="Noel C.J."/>
            <person name="Dacks J.B."/>
            <person name="Foster P.G."/>
            <person name="Simillion C."/>
            <person name="Van de Peer Y."/>
            <person name="Miranda-Saavedra D."/>
            <person name="Barton G.J."/>
            <person name="Westrop G.D."/>
            <person name="Mueller S."/>
            <person name="Dessi D."/>
            <person name="Fiori P.L."/>
            <person name="Ren Q."/>
            <person name="Paulsen I."/>
            <person name="Zhang H."/>
            <person name="Bastida-Corcuera F.D."/>
            <person name="Simoes-Barbosa A."/>
            <person name="Brown M.T."/>
            <person name="Hayes R.D."/>
            <person name="Mukherjee M."/>
            <person name="Okumura C.Y."/>
            <person name="Schneider R."/>
            <person name="Smith A.J."/>
            <person name="Vanacova S."/>
            <person name="Villalvazo M."/>
            <person name="Haas B.J."/>
            <person name="Pertea M."/>
            <person name="Feldblyum T.V."/>
            <person name="Utterback T.R."/>
            <person name="Shu C.L."/>
            <person name="Osoegawa K."/>
            <person name="de Jong P.J."/>
            <person name="Hrdy I."/>
            <person name="Horvathova L."/>
            <person name="Zubacova Z."/>
            <person name="Dolezal P."/>
            <person name="Malik S.B."/>
            <person name="Logsdon J.M. Jr."/>
            <person name="Henze K."/>
            <person name="Gupta A."/>
            <person name="Wang C.C."/>
            <person name="Dunne R.L."/>
            <person name="Upcroft J.A."/>
            <person name="Upcroft P."/>
            <person name="White O."/>
            <person name="Salzberg S.L."/>
            <person name="Tang P."/>
            <person name="Chiu C.-H."/>
            <person name="Lee Y.-S."/>
            <person name="Embley T.M."/>
            <person name="Coombs G.H."/>
            <person name="Mottram J.C."/>
            <person name="Tachezy J."/>
            <person name="Fraser-Liggett C.M."/>
            <person name="Johnson P.J."/>
        </authorList>
    </citation>
    <scope>NUCLEOTIDE SEQUENCE [LARGE SCALE GENOMIC DNA]</scope>
    <source>
        <strain evidence="1">G3</strain>
    </source>
</reference>
<dbReference type="AlphaFoldDB" id="A2FS63"/>
<dbReference type="Gene3D" id="3.80.10.10">
    <property type="entry name" value="Ribonuclease Inhibitor"/>
    <property type="match status" value="4"/>
</dbReference>
<dbReference type="STRING" id="5722.A2FS63"/>
<dbReference type="InterPro" id="IPR032675">
    <property type="entry name" value="LRR_dom_sf"/>
</dbReference>
<dbReference type="PANTHER" id="PTHR45661:SF3">
    <property type="entry name" value="IG-LIKE DOMAIN-CONTAINING PROTEIN"/>
    <property type="match status" value="1"/>
</dbReference>
<name>A2FS63_TRIV3</name>
<dbReference type="PANTHER" id="PTHR45661">
    <property type="entry name" value="SURFACE ANTIGEN"/>
    <property type="match status" value="1"/>
</dbReference>
<dbReference type="Pfam" id="PF13306">
    <property type="entry name" value="LRR_5"/>
    <property type="match status" value="5"/>
</dbReference>
<dbReference type="VEuPathDB" id="TrichDB:TVAGG3_0885920"/>
<reference evidence="1" key="1">
    <citation type="submission" date="2006-10" db="EMBL/GenBank/DDBJ databases">
        <authorList>
            <person name="Amadeo P."/>
            <person name="Zhao Q."/>
            <person name="Wortman J."/>
            <person name="Fraser-Liggett C."/>
            <person name="Carlton J."/>
        </authorList>
    </citation>
    <scope>NUCLEOTIDE SEQUENCE</scope>
    <source>
        <strain evidence="1">G3</strain>
    </source>
</reference>
<dbReference type="EMBL" id="DS113978">
    <property type="protein sequence ID" value="EAX92254.1"/>
    <property type="molecule type" value="Genomic_DNA"/>
</dbReference>
<dbReference type="InParanoid" id="A2FS63"/>
<organism evidence="1 2">
    <name type="scientific">Trichomonas vaginalis (strain ATCC PRA-98 / G3)</name>
    <dbReference type="NCBI Taxonomy" id="412133"/>
    <lineage>
        <taxon>Eukaryota</taxon>
        <taxon>Metamonada</taxon>
        <taxon>Parabasalia</taxon>
        <taxon>Trichomonadida</taxon>
        <taxon>Trichomonadidae</taxon>
        <taxon>Trichomonas</taxon>
    </lineage>
</organism>
<dbReference type="InterPro" id="IPR026906">
    <property type="entry name" value="LRR_5"/>
</dbReference>
<dbReference type="Proteomes" id="UP000001542">
    <property type="component" value="Unassembled WGS sequence"/>
</dbReference>
<dbReference type="KEGG" id="tva:4749962"/>
<protein>
    <submittedName>
        <fullName evidence="1">Leucine Rich Repeat family protein</fullName>
    </submittedName>
</protein>
<evidence type="ECO:0000313" key="1">
    <source>
        <dbReference type="EMBL" id="EAX92254.1"/>
    </source>
</evidence>
<gene>
    <name evidence="1" type="ORF">TVAG_405530</name>
</gene>
<dbReference type="RefSeq" id="XP_001305184.1">
    <property type="nucleotide sequence ID" value="XM_001305183.1"/>
</dbReference>